<organism evidence="2 3">
    <name type="scientific">Pokkaliibacter plantistimulans</name>
    <dbReference type="NCBI Taxonomy" id="1635171"/>
    <lineage>
        <taxon>Bacteria</taxon>
        <taxon>Pseudomonadati</taxon>
        <taxon>Pseudomonadota</taxon>
        <taxon>Gammaproteobacteria</taxon>
        <taxon>Oceanospirillales</taxon>
        <taxon>Balneatrichaceae</taxon>
        <taxon>Pokkaliibacter</taxon>
    </lineage>
</organism>
<evidence type="ECO:0000259" key="1">
    <source>
        <dbReference type="Pfam" id="PF09361"/>
    </source>
</evidence>
<evidence type="ECO:0000313" key="3">
    <source>
        <dbReference type="Proteomes" id="UP000248090"/>
    </source>
</evidence>
<name>A0ABX5LQB6_9GAMM</name>
<evidence type="ECO:0000313" key="2">
    <source>
        <dbReference type="EMBL" id="PXF28576.1"/>
    </source>
</evidence>
<protein>
    <recommendedName>
        <fullName evidence="1">Phasin domain-containing protein</fullName>
    </recommendedName>
</protein>
<dbReference type="EMBL" id="LAPT01000200">
    <property type="protein sequence ID" value="PXF28576.1"/>
    <property type="molecule type" value="Genomic_DNA"/>
</dbReference>
<dbReference type="RefSeq" id="WP_165838576.1">
    <property type="nucleotide sequence ID" value="NZ_CP177354.1"/>
</dbReference>
<feature type="domain" description="Phasin" evidence="1">
    <location>
        <begin position="19"/>
        <end position="115"/>
    </location>
</feature>
<dbReference type="InterPro" id="IPR018968">
    <property type="entry name" value="Phasin"/>
</dbReference>
<proteinExistence type="predicted"/>
<comment type="caution">
    <text evidence="2">The sequence shown here is derived from an EMBL/GenBank/DDBJ whole genome shotgun (WGS) entry which is preliminary data.</text>
</comment>
<accession>A0ABX5LQB6</accession>
<sequence length="129" mass="14621">MSDEQPSHDIKDLQDRVQAEVKTNVESSLALAMAALNALQRLSSLHLRNSQQMLESSGKIMLNDLWGRSEDLTKLPTWHTHYSNPWLEQLNNYSRDVYELLADHQDDVAEVLKKRAGDLSGSQSTDSDK</sequence>
<dbReference type="Pfam" id="PF09361">
    <property type="entry name" value="Phasin_2"/>
    <property type="match status" value="1"/>
</dbReference>
<reference evidence="2 3" key="1">
    <citation type="submission" date="2015-03" db="EMBL/GenBank/DDBJ databases">
        <authorList>
            <person name="Krishnan R."/>
            <person name="Midha S."/>
            <person name="Patil P.B."/>
            <person name="Rameshkumar N."/>
        </authorList>
    </citation>
    <scope>NUCLEOTIDE SEQUENCE [LARGE SCALE GENOMIC DNA]</scope>
    <source>
        <strain evidence="2 3">L1E11</strain>
    </source>
</reference>
<dbReference type="Proteomes" id="UP000248090">
    <property type="component" value="Unassembled WGS sequence"/>
</dbReference>
<gene>
    <name evidence="2" type="ORF">WH50_25590</name>
</gene>
<keyword evidence="3" id="KW-1185">Reference proteome</keyword>